<sequence>MSGPPPPRALTHNSSTSSTSSDEPVLLDRSTAVAGPSNYRKSTTTRRASASTGTIPSTRSTGGKGAQGISTSTSTSKSRSKSKSLVTLDDDDEDEDDEPVYVGSTMINLVEKYKLKPTGGSTNSQSRSLSIDPSAPTSNNHTSGSAASSVSRGSRRDASVEAISMTSSTSSTSASPSTTRKGKAKAKIKDPSQPKTRTAIRTPTLTPTPSLPLLPDLALVPLPVPEWLGKTAVLLQLSNCAVCKVRFKKTDSGAARWRHMSICRPPLYRPPNPPPDLQRLIDEALREQSKSSEPTSLLDLHVRQSISSPVTATNSAENFASTGSPGGPGAGSKGKKSLTIGLKNVTSVKPIEDRSDWDQEVRSRLREFIGPSSPPPESGSESELGFPSPTATSPLSTNSISRMSNGTPSPSRSKRKAKHHRFGEDGLEEEGEYQLPSTQSLGESSLARIYGKKGSRDGISQSPSGSPSRSPVTPTPDSPKSQNQNISNHSEDLDIPLPPPSQKRSRSISHHFEDDNDNDHDEGQVNNLPSPTDELDMDMYMNMDMVQTKKPFRGWGDPRVDEDLSGIKVNSTFSLAPALGWGGEGVSLNRGRGGWTRGFV</sequence>
<reference evidence="3" key="3">
    <citation type="submission" date="2024-02" db="EMBL/GenBank/DDBJ databases">
        <title>Comparative genomics of Cryptococcus and Kwoniella reveals pathogenesis evolution and contrasting modes of karyotype evolution via chromosome fusion or intercentromeric recombination.</title>
        <authorList>
            <person name="Coelho M.A."/>
            <person name="David-Palma M."/>
            <person name="Shea T."/>
            <person name="Bowers K."/>
            <person name="McGinley-Smith S."/>
            <person name="Mohammad A.W."/>
            <person name="Gnirke A."/>
            <person name="Yurkov A.M."/>
            <person name="Nowrousian M."/>
            <person name="Sun S."/>
            <person name="Cuomo C.A."/>
            <person name="Heitman J."/>
        </authorList>
    </citation>
    <scope>NUCLEOTIDE SEQUENCE</scope>
    <source>
        <strain evidence="3">CBS 10117</strain>
    </source>
</reference>
<feature type="compositionally biased region" description="Polar residues" evidence="1">
    <location>
        <begin position="119"/>
        <end position="142"/>
    </location>
</feature>
<feature type="compositionally biased region" description="Polar residues" evidence="1">
    <location>
        <begin position="390"/>
        <end position="411"/>
    </location>
</feature>
<dbReference type="STRING" id="1296121.A0A1A6ACW9"/>
<dbReference type="EMBL" id="KI894028">
    <property type="protein sequence ID" value="OBR87900.1"/>
    <property type="molecule type" value="Genomic_DNA"/>
</dbReference>
<dbReference type="KEGG" id="kdj:28965813"/>
<feature type="compositionally biased region" description="Low complexity" evidence="1">
    <location>
        <begin position="378"/>
        <end position="389"/>
    </location>
</feature>
<organism evidence="2">
    <name type="scientific">Kwoniella dejecticola CBS 10117</name>
    <dbReference type="NCBI Taxonomy" id="1296121"/>
    <lineage>
        <taxon>Eukaryota</taxon>
        <taxon>Fungi</taxon>
        <taxon>Dikarya</taxon>
        <taxon>Basidiomycota</taxon>
        <taxon>Agaricomycotina</taxon>
        <taxon>Tremellomycetes</taxon>
        <taxon>Tremellales</taxon>
        <taxon>Cryptococcaceae</taxon>
        <taxon>Kwoniella</taxon>
    </lineage>
</organism>
<reference evidence="2" key="1">
    <citation type="submission" date="2013-07" db="EMBL/GenBank/DDBJ databases">
        <title>The Genome Sequence of Cryptococcus dejecticola CBS10117.</title>
        <authorList>
            <consortium name="The Broad Institute Genome Sequencing Platform"/>
            <person name="Cuomo C."/>
            <person name="Litvintseva A."/>
            <person name="Chen Y."/>
            <person name="Heitman J."/>
            <person name="Sun S."/>
            <person name="Springer D."/>
            <person name="Dromer F."/>
            <person name="Young S.K."/>
            <person name="Zeng Q."/>
            <person name="Gargeya S."/>
            <person name="Fitzgerald M."/>
            <person name="Abouelleil A."/>
            <person name="Alvarado L."/>
            <person name="Berlin A.M."/>
            <person name="Chapman S.B."/>
            <person name="Dewar J."/>
            <person name="Goldberg J."/>
            <person name="Griggs A."/>
            <person name="Gujja S."/>
            <person name="Hansen M."/>
            <person name="Howarth C."/>
            <person name="Imamovic A."/>
            <person name="Larimer J."/>
            <person name="McCowan C."/>
            <person name="Murphy C."/>
            <person name="Pearson M."/>
            <person name="Priest M."/>
            <person name="Roberts A."/>
            <person name="Saif S."/>
            <person name="Shea T."/>
            <person name="Sykes S."/>
            <person name="Wortman J."/>
            <person name="Nusbaum C."/>
            <person name="Birren B."/>
        </authorList>
    </citation>
    <scope>NUCLEOTIDE SEQUENCE [LARGE SCALE GENOMIC DNA]</scope>
    <source>
        <strain evidence="2">CBS 10117</strain>
    </source>
</reference>
<feature type="compositionally biased region" description="Low complexity" evidence="1">
    <location>
        <begin position="164"/>
        <end position="179"/>
    </location>
</feature>
<feature type="region of interest" description="Disordered" evidence="1">
    <location>
        <begin position="308"/>
        <end position="338"/>
    </location>
</feature>
<dbReference type="EMBL" id="CP144531">
    <property type="protein sequence ID" value="WWC59200.1"/>
    <property type="molecule type" value="Genomic_DNA"/>
</dbReference>
<protein>
    <submittedName>
        <fullName evidence="2">Uncharacterized protein</fullName>
    </submittedName>
</protein>
<feature type="compositionally biased region" description="Low complexity" evidence="1">
    <location>
        <begin position="460"/>
        <end position="472"/>
    </location>
</feature>
<feature type="compositionally biased region" description="Polar residues" evidence="1">
    <location>
        <begin position="308"/>
        <end position="322"/>
    </location>
</feature>
<accession>A0A1A6ACW9</accession>
<dbReference type="Proteomes" id="UP000078595">
    <property type="component" value="Chromosome 2"/>
</dbReference>
<dbReference type="RefSeq" id="XP_018265742.1">
    <property type="nucleotide sequence ID" value="XM_018405461.1"/>
</dbReference>
<reference evidence="3" key="2">
    <citation type="submission" date="2013-07" db="EMBL/GenBank/DDBJ databases">
        <authorList>
            <consortium name="The Broad Institute Genome Sequencing Platform"/>
            <person name="Cuomo C."/>
            <person name="Litvintseva A."/>
            <person name="Chen Y."/>
            <person name="Heitman J."/>
            <person name="Sun S."/>
            <person name="Springer D."/>
            <person name="Dromer F."/>
            <person name="Young S.K."/>
            <person name="Zeng Q."/>
            <person name="Gargeya S."/>
            <person name="Fitzgerald M."/>
            <person name="Abouelleil A."/>
            <person name="Alvarado L."/>
            <person name="Berlin A.M."/>
            <person name="Chapman S.B."/>
            <person name="Dewar J."/>
            <person name="Goldberg J."/>
            <person name="Griggs A."/>
            <person name="Gujja S."/>
            <person name="Hansen M."/>
            <person name="Howarth C."/>
            <person name="Imamovic A."/>
            <person name="Larimer J."/>
            <person name="McCowan C."/>
            <person name="Murphy C."/>
            <person name="Pearson M."/>
            <person name="Priest M."/>
            <person name="Roberts A."/>
            <person name="Saif S."/>
            <person name="Shea T."/>
            <person name="Sykes S."/>
            <person name="Wortman J."/>
            <person name="Nusbaum C."/>
            <person name="Birren B."/>
        </authorList>
    </citation>
    <scope>NUCLEOTIDE SEQUENCE</scope>
    <source>
        <strain evidence="3">CBS 10117</strain>
    </source>
</reference>
<dbReference type="VEuPathDB" id="FungiDB:I303_02114"/>
<keyword evidence="4" id="KW-1185">Reference proteome</keyword>
<gene>
    <name evidence="2" type="ORF">I303_02114</name>
    <name evidence="3" type="ORF">I303_101750</name>
</gene>
<feature type="region of interest" description="Disordered" evidence="1">
    <location>
        <begin position="367"/>
        <end position="534"/>
    </location>
</feature>
<evidence type="ECO:0000313" key="4">
    <source>
        <dbReference type="Proteomes" id="UP000078595"/>
    </source>
</evidence>
<dbReference type="AlphaFoldDB" id="A0A1A6ACW9"/>
<name>A0A1A6ACW9_9TREE</name>
<dbReference type="GeneID" id="28965813"/>
<dbReference type="OrthoDB" id="5576441at2759"/>
<feature type="compositionally biased region" description="Low complexity" evidence="1">
    <location>
        <begin position="143"/>
        <end position="152"/>
    </location>
</feature>
<evidence type="ECO:0000256" key="1">
    <source>
        <dbReference type="SAM" id="MobiDB-lite"/>
    </source>
</evidence>
<feature type="compositionally biased region" description="Basic residues" evidence="1">
    <location>
        <begin position="412"/>
        <end position="421"/>
    </location>
</feature>
<proteinExistence type="predicted"/>
<evidence type="ECO:0000313" key="2">
    <source>
        <dbReference type="EMBL" id="OBR87900.1"/>
    </source>
</evidence>
<feature type="region of interest" description="Disordered" evidence="1">
    <location>
        <begin position="1"/>
        <end position="207"/>
    </location>
</feature>
<feature type="compositionally biased region" description="Acidic residues" evidence="1">
    <location>
        <begin position="88"/>
        <end position="99"/>
    </location>
</feature>
<evidence type="ECO:0000313" key="3">
    <source>
        <dbReference type="EMBL" id="WWC59200.1"/>
    </source>
</evidence>